<sequence>MVYINGFQISTHKIERTNAYPYNVFEHKDWGYLPLGPITVLYGNNASGKSTLLNIMANKFQIKGAETIRGDFQYFQQFIGECSFTFNEDDQGRSFQTLSPHSRYIKSEDILYEVKKIQQDSLLVESHLYQQFLAGVSLGKLAEYEHSWACKNRLDEIRFALEKYSNGETSLQIFEDSIYADSLYILDEPEMSLSPQNQVLLAKKINEWARFLSCQFIIATHSPFFLGTLDASIYNLDTADLRSCHWSQLENVRFYHQFFKEHEEEFC</sequence>
<organism evidence="2 3">
    <name type="scientific">Aminipila butyrica</name>
    <dbReference type="NCBI Taxonomy" id="433296"/>
    <lineage>
        <taxon>Bacteria</taxon>
        <taxon>Bacillati</taxon>
        <taxon>Bacillota</taxon>
        <taxon>Clostridia</taxon>
        <taxon>Peptostreptococcales</taxon>
        <taxon>Anaerovoracaceae</taxon>
        <taxon>Aminipila</taxon>
    </lineage>
</organism>
<dbReference type="EMBL" id="CP048649">
    <property type="protein sequence ID" value="QIB69209.1"/>
    <property type="molecule type" value="Genomic_DNA"/>
</dbReference>
<dbReference type="Gene3D" id="3.40.50.300">
    <property type="entry name" value="P-loop containing nucleotide triphosphate hydrolases"/>
    <property type="match status" value="1"/>
</dbReference>
<evidence type="ECO:0000259" key="1">
    <source>
        <dbReference type="SMART" id="SM00382"/>
    </source>
</evidence>
<dbReference type="PANTHER" id="PTHR43581">
    <property type="entry name" value="ATP/GTP PHOSPHATASE"/>
    <property type="match status" value="1"/>
</dbReference>
<proteinExistence type="predicted"/>
<dbReference type="SMART" id="SM00382">
    <property type="entry name" value="AAA"/>
    <property type="match status" value="1"/>
</dbReference>
<dbReference type="RefSeq" id="WP_163066263.1">
    <property type="nucleotide sequence ID" value="NZ_CP048649.1"/>
</dbReference>
<reference evidence="2 3" key="1">
    <citation type="submission" date="2020-02" db="EMBL/GenBank/DDBJ databases">
        <authorList>
            <person name="Kim Y.B."/>
            <person name="Roh S.W."/>
        </authorList>
    </citation>
    <scope>NUCLEOTIDE SEQUENCE [LARGE SCALE GENOMIC DNA]</scope>
    <source>
        <strain evidence="2 3">DSM 103574</strain>
    </source>
</reference>
<gene>
    <name evidence="2" type="ORF">Ami103574_07675</name>
</gene>
<protein>
    <submittedName>
        <fullName evidence="2">AAA family ATPase</fullName>
    </submittedName>
</protein>
<name>A0A858BVK1_9FIRM</name>
<dbReference type="KEGG" id="abut:Ami103574_07675"/>
<evidence type="ECO:0000313" key="3">
    <source>
        <dbReference type="Proteomes" id="UP000466848"/>
    </source>
</evidence>
<dbReference type="AlphaFoldDB" id="A0A858BVK1"/>
<dbReference type="InterPro" id="IPR041685">
    <property type="entry name" value="AAA_GajA/Old/RecF-like"/>
</dbReference>
<dbReference type="PANTHER" id="PTHR43581:SF4">
    <property type="entry name" value="ATP_GTP PHOSPHATASE"/>
    <property type="match status" value="1"/>
</dbReference>
<dbReference type="Proteomes" id="UP000466848">
    <property type="component" value="Chromosome"/>
</dbReference>
<evidence type="ECO:0000313" key="2">
    <source>
        <dbReference type="EMBL" id="QIB69209.1"/>
    </source>
</evidence>
<feature type="domain" description="AAA+ ATPase" evidence="1">
    <location>
        <begin position="35"/>
        <end position="239"/>
    </location>
</feature>
<dbReference type="InterPro" id="IPR027417">
    <property type="entry name" value="P-loop_NTPase"/>
</dbReference>
<accession>A0A858BVK1</accession>
<dbReference type="SUPFAM" id="SSF52540">
    <property type="entry name" value="P-loop containing nucleoside triphosphate hydrolases"/>
    <property type="match status" value="1"/>
</dbReference>
<keyword evidence="3" id="KW-1185">Reference proteome</keyword>
<dbReference type="InterPro" id="IPR003593">
    <property type="entry name" value="AAA+_ATPase"/>
</dbReference>
<dbReference type="Pfam" id="PF13175">
    <property type="entry name" value="AAA_15"/>
    <property type="match status" value="1"/>
</dbReference>
<dbReference type="InterPro" id="IPR051396">
    <property type="entry name" value="Bact_Antivir_Def_Nuclease"/>
</dbReference>